<reference evidence="2 3" key="1">
    <citation type="submission" date="2021-01" db="EMBL/GenBank/DDBJ databases">
        <title>FDA dAtabase for Regulatory Grade micrObial Sequences (FDA-ARGOS): Supporting development and validation of Infectious Disease Dx tests.</title>
        <authorList>
            <person name="Blissenbach B."/>
            <person name="Krut O."/>
            <person name="Tallon L."/>
            <person name="Sadzewicz L."/>
            <person name="Zhao X."/>
            <person name="Boylan J."/>
            <person name="Ott S."/>
            <person name="Bowen H."/>
            <person name="Vavikolanu K."/>
            <person name="Mehta A."/>
            <person name="Aluvathingal J."/>
            <person name="Nadendla S."/>
            <person name="Yan Y."/>
            <person name="Sichtig H."/>
        </authorList>
    </citation>
    <scope>NUCLEOTIDE SEQUENCE [LARGE SCALE GENOMIC DNA]</scope>
    <source>
        <strain evidence="2 3">FDAARGOS_1081</strain>
        <plasmid evidence="2 3">unnamed</plasmid>
    </source>
</reference>
<proteinExistence type="predicted"/>
<gene>
    <name evidence="2" type="ORF">I6I38_25350</name>
</gene>
<feature type="compositionally biased region" description="Polar residues" evidence="1">
    <location>
        <begin position="102"/>
        <end position="120"/>
    </location>
</feature>
<dbReference type="Proteomes" id="UP000595237">
    <property type="component" value="Plasmid unnamed"/>
</dbReference>
<feature type="compositionally biased region" description="Basic residues" evidence="1">
    <location>
        <begin position="90"/>
        <end position="101"/>
    </location>
</feature>
<feature type="region of interest" description="Disordered" evidence="1">
    <location>
        <begin position="88"/>
        <end position="120"/>
    </location>
</feature>
<organism evidence="2 3">
    <name type="scientific">Serratia liquefaciens</name>
    <dbReference type="NCBI Taxonomy" id="614"/>
    <lineage>
        <taxon>Bacteria</taxon>
        <taxon>Pseudomonadati</taxon>
        <taxon>Pseudomonadota</taxon>
        <taxon>Gammaproteobacteria</taxon>
        <taxon>Enterobacterales</taxon>
        <taxon>Yersiniaceae</taxon>
        <taxon>Serratia</taxon>
    </lineage>
</organism>
<protein>
    <submittedName>
        <fullName evidence="2">Mobilization protein MobC</fullName>
    </submittedName>
</protein>
<keyword evidence="2" id="KW-0614">Plasmid</keyword>
<name>A0ABX7DBV5_SERLI</name>
<evidence type="ECO:0000313" key="3">
    <source>
        <dbReference type="Proteomes" id="UP000595237"/>
    </source>
</evidence>
<sequence>MRMETLNMAAKNQYSSEQLELAKVQLDELPDLSKERLTGKEVLEGLKDKIIVLATQKGYTAKDIKSALEACEITVSERSIQDIIKSTASSKRKTATPRKLKTINNVKPDSVQSGNSATQN</sequence>
<dbReference type="EMBL" id="CP068149">
    <property type="protein sequence ID" value="QQU58074.1"/>
    <property type="molecule type" value="Genomic_DNA"/>
</dbReference>
<keyword evidence="3" id="KW-1185">Reference proteome</keyword>
<evidence type="ECO:0000256" key="1">
    <source>
        <dbReference type="SAM" id="MobiDB-lite"/>
    </source>
</evidence>
<accession>A0ABX7DBV5</accession>
<evidence type="ECO:0000313" key="2">
    <source>
        <dbReference type="EMBL" id="QQU58074.1"/>
    </source>
</evidence>
<geneLocation type="plasmid" evidence="2 3">
    <name>unnamed</name>
</geneLocation>